<dbReference type="Gene3D" id="3.40.50.620">
    <property type="entry name" value="HUPs"/>
    <property type="match status" value="1"/>
</dbReference>
<dbReference type="SUPFAM" id="SSF52374">
    <property type="entry name" value="Nucleotidylyl transferase"/>
    <property type="match status" value="1"/>
</dbReference>
<dbReference type="EMBL" id="FN429986">
    <property type="protein sequence ID" value="CAZ79309.1"/>
    <property type="molecule type" value="Genomic_DNA"/>
</dbReference>
<keyword evidence="2" id="KW-1185">Reference proteome</keyword>
<dbReference type="KEGG" id="tml:GSTUM_00003969001"/>
<dbReference type="eggNOG" id="ENOG502S55N">
    <property type="taxonomic scope" value="Eukaryota"/>
</dbReference>
<dbReference type="PANTHER" id="PTHR31285">
    <property type="entry name" value="NICOTINAMIDE MONONUCLEOTIDE ADENYLYLTRANSFERASE"/>
    <property type="match status" value="1"/>
</dbReference>
<evidence type="ECO:0000313" key="1">
    <source>
        <dbReference type="EMBL" id="CAZ79309.1"/>
    </source>
</evidence>
<dbReference type="FunCoup" id="D5G466">
    <property type="interactions" value="38"/>
</dbReference>
<reference evidence="1 2" key="1">
    <citation type="journal article" date="2010" name="Nature">
        <title>Perigord black truffle genome uncovers evolutionary origins and mechanisms of symbiosis.</title>
        <authorList>
            <person name="Martin F."/>
            <person name="Kohler A."/>
            <person name="Murat C."/>
            <person name="Balestrini R."/>
            <person name="Coutinho P.M."/>
            <person name="Jaillon O."/>
            <person name="Montanini B."/>
            <person name="Morin E."/>
            <person name="Noel B."/>
            <person name="Percudani R."/>
            <person name="Porcel B."/>
            <person name="Rubini A."/>
            <person name="Amicucci A."/>
            <person name="Amselem J."/>
            <person name="Anthouard V."/>
            <person name="Arcioni S."/>
            <person name="Artiguenave F."/>
            <person name="Aury J.M."/>
            <person name="Ballario P."/>
            <person name="Bolchi A."/>
            <person name="Brenna A."/>
            <person name="Brun A."/>
            <person name="Buee M."/>
            <person name="Cantarel B."/>
            <person name="Chevalier G."/>
            <person name="Couloux A."/>
            <person name="Da Silva C."/>
            <person name="Denoeud F."/>
            <person name="Duplessis S."/>
            <person name="Ghignone S."/>
            <person name="Hilselberger B."/>
            <person name="Iotti M."/>
            <person name="Marcais B."/>
            <person name="Mello A."/>
            <person name="Miranda M."/>
            <person name="Pacioni G."/>
            <person name="Quesneville H."/>
            <person name="Riccioni C."/>
            <person name="Ruotolo R."/>
            <person name="Splivallo R."/>
            <person name="Stocchi V."/>
            <person name="Tisserant E."/>
            <person name="Viscomi A.R."/>
            <person name="Zambonelli A."/>
            <person name="Zampieri E."/>
            <person name="Henrissat B."/>
            <person name="Lebrun M.H."/>
            <person name="Paolocci F."/>
            <person name="Bonfante P."/>
            <person name="Ottonello S."/>
            <person name="Wincker P."/>
        </authorList>
    </citation>
    <scope>NUCLEOTIDE SEQUENCE [LARGE SCALE GENOMIC DNA]</scope>
    <source>
        <strain evidence="1 2">Mel28</strain>
    </source>
</reference>
<evidence type="ECO:0000313" key="2">
    <source>
        <dbReference type="Proteomes" id="UP000006911"/>
    </source>
</evidence>
<dbReference type="GO" id="GO:0000309">
    <property type="term" value="F:nicotinamide-nucleotide adenylyltransferase activity"/>
    <property type="evidence" value="ECO:0007669"/>
    <property type="project" value="TreeGrafter"/>
</dbReference>
<dbReference type="PANTHER" id="PTHR31285:SF0">
    <property type="entry name" value="NICOTINAMIDE MONONUCLEOTIDE ADENYLYLTRANSFERASE"/>
    <property type="match status" value="1"/>
</dbReference>
<dbReference type="AlphaFoldDB" id="D5G466"/>
<dbReference type="GO" id="GO:0005634">
    <property type="term" value="C:nucleus"/>
    <property type="evidence" value="ECO:0007669"/>
    <property type="project" value="TreeGrafter"/>
</dbReference>
<accession>D5G466</accession>
<proteinExistence type="predicted"/>
<gene>
    <name evidence="1" type="ORF">GSTUM_00003969001</name>
</gene>
<dbReference type="STRING" id="656061.D5G466"/>
<dbReference type="Proteomes" id="UP000006911">
    <property type="component" value="Unassembled WGS sequence"/>
</dbReference>
<dbReference type="HOGENOM" id="CLU_032651_0_0_1"/>
<name>D5G466_TUBMM</name>
<dbReference type="RefSeq" id="XP_002835188.1">
    <property type="nucleotide sequence ID" value="XM_002835142.1"/>
</dbReference>
<dbReference type="InParanoid" id="D5G466"/>
<dbReference type="GeneID" id="9184243"/>
<dbReference type="GO" id="GO:0005737">
    <property type="term" value="C:cytoplasm"/>
    <property type="evidence" value="ECO:0007669"/>
    <property type="project" value="TreeGrafter"/>
</dbReference>
<organism evidence="1 2">
    <name type="scientific">Tuber melanosporum (strain Mel28)</name>
    <name type="common">Perigord black truffle</name>
    <dbReference type="NCBI Taxonomy" id="656061"/>
    <lineage>
        <taxon>Eukaryota</taxon>
        <taxon>Fungi</taxon>
        <taxon>Dikarya</taxon>
        <taxon>Ascomycota</taxon>
        <taxon>Pezizomycotina</taxon>
        <taxon>Pezizomycetes</taxon>
        <taxon>Pezizales</taxon>
        <taxon>Tuberaceae</taxon>
        <taxon>Tuber</taxon>
    </lineage>
</organism>
<sequence>MSNSGESVTTMLPSLSLIRSQLSSFTVSSASLKLIHSTAPLTVAAKTLFVLDSSFNPPTKAHLNIALSSFRDDSTGSIEEKRLLLLLATQNADKAPKPASFEERLLMISVFASDILSSLAPLSPAIDIAVTKHARFLDKSEELTKHYSNVTEQVYLTGYDTLIRILDTKYYPVTYTLKPLENFFRSNRIWCMYRLGDLWGGREGQDEYLRNIRSGNREAEGCRREWAERIKFIVSWALRRTYFIP</sequence>
<dbReference type="GO" id="GO:0016887">
    <property type="term" value="F:ATP hydrolysis activity"/>
    <property type="evidence" value="ECO:0007669"/>
    <property type="project" value="TreeGrafter"/>
</dbReference>
<dbReference type="InterPro" id="IPR014729">
    <property type="entry name" value="Rossmann-like_a/b/a_fold"/>
</dbReference>
<protein>
    <submittedName>
        <fullName evidence="1">(Perigord truffle) hypothetical protein</fullName>
    </submittedName>
</protein>